<dbReference type="RefSeq" id="WP_011973553.1">
    <property type="nucleotide sequence ID" value="NC_009635.1"/>
</dbReference>
<dbReference type="InterPro" id="IPR023370">
    <property type="entry name" value="TrmO-like_N"/>
</dbReference>
<sequence>MKSSFKIYAIGNINQIKDKTILNIFKEYSDGLAGLKEKTKISLLLWFDKSDTPEKRKILKVHPRGDTKKPIRGVFSTRSPFRPNPIAVYETDILKIEENKIYIDKIDAFENTPIIDIKIGMEQ</sequence>
<evidence type="ECO:0000313" key="4">
    <source>
        <dbReference type="EMBL" id="ABR56421.1"/>
    </source>
</evidence>
<dbReference type="InterPro" id="IPR036413">
    <property type="entry name" value="YaeB-like_sf"/>
</dbReference>
<dbReference type="InterPro" id="IPR040372">
    <property type="entry name" value="YaeB-like"/>
</dbReference>
<evidence type="ECO:0000256" key="2">
    <source>
        <dbReference type="ARBA" id="ARBA00033753"/>
    </source>
</evidence>
<dbReference type="CDD" id="cd09281">
    <property type="entry name" value="UPF0066"/>
    <property type="match status" value="1"/>
</dbReference>
<proteinExistence type="inferred from homology"/>
<dbReference type="EMBL" id="CP000743">
    <property type="protein sequence ID" value="ABR56421.1"/>
    <property type="molecule type" value="Genomic_DNA"/>
</dbReference>
<evidence type="ECO:0000259" key="3">
    <source>
        <dbReference type="PROSITE" id="PS51668"/>
    </source>
</evidence>
<dbReference type="PROSITE" id="PS01318">
    <property type="entry name" value="TSAA_1"/>
    <property type="match status" value="1"/>
</dbReference>
<dbReference type="HOGENOM" id="CLU_013458_2_2_2"/>
<reference evidence="4" key="1">
    <citation type="submission" date="2007-06" db="EMBL/GenBank/DDBJ databases">
        <title>Complete sequence of Methanococcus aeolicus Nankai-3.</title>
        <authorList>
            <consortium name="US DOE Joint Genome Institute"/>
            <person name="Copeland A."/>
            <person name="Lucas S."/>
            <person name="Lapidus A."/>
            <person name="Barry K."/>
            <person name="Glavina del Rio T."/>
            <person name="Dalin E."/>
            <person name="Tice H."/>
            <person name="Pitluck S."/>
            <person name="Chain P."/>
            <person name="Malfatti S."/>
            <person name="Shin M."/>
            <person name="Vergez L."/>
            <person name="Schmutz J."/>
            <person name="Larimer F."/>
            <person name="Land M."/>
            <person name="Hauser L."/>
            <person name="Kyrpides N."/>
            <person name="Lykidis A."/>
            <person name="Sieprawska-Lupa M."/>
            <person name="Whitman W.B."/>
            <person name="Richardson P."/>
        </authorList>
    </citation>
    <scope>NUCLEOTIDE SEQUENCE [LARGE SCALE GENOMIC DNA]</scope>
    <source>
        <strain evidence="4">Nankai-3</strain>
    </source>
</reference>
<accession>A6UV99</accession>
<comment type="similarity">
    <text evidence="2">Belongs to the tRNA methyltransferase O family.</text>
</comment>
<name>A6UV99_META3</name>
<dbReference type="Proteomes" id="UP000001106">
    <property type="component" value="Chromosome"/>
</dbReference>
<organism evidence="4 5">
    <name type="scientific">Methanococcus aeolicus (strain ATCC BAA-1280 / DSM 17508 / OCM 812 / Nankai-3)</name>
    <dbReference type="NCBI Taxonomy" id="419665"/>
    <lineage>
        <taxon>Archaea</taxon>
        <taxon>Methanobacteriati</taxon>
        <taxon>Methanobacteriota</taxon>
        <taxon>Methanomada group</taxon>
        <taxon>Methanococci</taxon>
        <taxon>Methanococcales</taxon>
        <taxon>Methanococcaceae</taxon>
        <taxon>Methanococcus</taxon>
    </lineage>
</organism>
<dbReference type="InterPro" id="IPR023368">
    <property type="entry name" value="UPF0066_cons_site"/>
</dbReference>
<keyword evidence="1" id="KW-0949">S-adenosyl-L-methionine</keyword>
<gene>
    <name evidence="4" type="ordered locus">Maeo_0839</name>
</gene>
<dbReference type="SUPFAM" id="SSF118196">
    <property type="entry name" value="YaeB-like"/>
    <property type="match status" value="1"/>
</dbReference>
<feature type="domain" description="TsaA-like" evidence="3">
    <location>
        <begin position="7"/>
        <end position="123"/>
    </location>
</feature>
<dbReference type="InterPro" id="IPR036414">
    <property type="entry name" value="YaeB_N_sf"/>
</dbReference>
<dbReference type="PROSITE" id="PS51668">
    <property type="entry name" value="TSAA_2"/>
    <property type="match status" value="1"/>
</dbReference>
<dbReference type="Pfam" id="PF01980">
    <property type="entry name" value="TrmO_N"/>
    <property type="match status" value="1"/>
</dbReference>
<dbReference type="PANTHER" id="PTHR12818">
    <property type="entry name" value="TRNA (ADENINE(37)-N6)-METHYLTRANSFERASE"/>
    <property type="match status" value="1"/>
</dbReference>
<dbReference type="PANTHER" id="PTHR12818:SF0">
    <property type="entry name" value="TRNA (ADENINE(37)-N6)-METHYLTRANSFERASE"/>
    <property type="match status" value="1"/>
</dbReference>
<evidence type="ECO:0000313" key="5">
    <source>
        <dbReference type="Proteomes" id="UP000001106"/>
    </source>
</evidence>
<dbReference type="GeneID" id="5327236"/>
<dbReference type="AlphaFoldDB" id="A6UV99"/>
<evidence type="ECO:0000256" key="1">
    <source>
        <dbReference type="ARBA" id="ARBA00022691"/>
    </source>
</evidence>
<dbReference type="KEGG" id="mae:Maeo_0839"/>
<dbReference type="eggNOG" id="arCOG00761">
    <property type="taxonomic scope" value="Archaea"/>
</dbReference>
<dbReference type="OrthoDB" id="40408at2157"/>
<dbReference type="STRING" id="419665.Maeo_0839"/>
<protein>
    <recommendedName>
        <fullName evidence="3">TsaA-like domain-containing protein</fullName>
    </recommendedName>
</protein>
<keyword evidence="5" id="KW-1185">Reference proteome</keyword>
<dbReference type="Gene3D" id="2.40.30.70">
    <property type="entry name" value="YaeB-like"/>
    <property type="match status" value="1"/>
</dbReference>
<dbReference type="NCBIfam" id="TIGR00104">
    <property type="entry name" value="tRNA_TsaA"/>
    <property type="match status" value="1"/>
</dbReference>